<feature type="compositionally biased region" description="Acidic residues" evidence="9">
    <location>
        <begin position="43"/>
        <end position="53"/>
    </location>
</feature>
<dbReference type="PANTHER" id="PTHR16266:SF17">
    <property type="entry name" value="BRWD3"/>
    <property type="match status" value="1"/>
</dbReference>
<dbReference type="OrthoDB" id="538223at2759"/>
<dbReference type="SUPFAM" id="SSF47370">
    <property type="entry name" value="Bromodomain"/>
    <property type="match status" value="2"/>
</dbReference>
<feature type="repeat" description="WD" evidence="8">
    <location>
        <begin position="367"/>
        <end position="400"/>
    </location>
</feature>
<dbReference type="InterPro" id="IPR057452">
    <property type="entry name" value="BRWD/PHIP_N"/>
</dbReference>
<feature type="region of interest" description="Disordered" evidence="9">
    <location>
        <begin position="1603"/>
        <end position="1632"/>
    </location>
</feature>
<feature type="domain" description="PHD-type" evidence="11">
    <location>
        <begin position="1091"/>
        <end position="1210"/>
    </location>
</feature>
<dbReference type="RefSeq" id="XP_008610458.1">
    <property type="nucleotide sequence ID" value="XM_008612236.1"/>
</dbReference>
<keyword evidence="6 7" id="KW-0103">Bromodomain</keyword>
<dbReference type="GO" id="GO:0008270">
    <property type="term" value="F:zinc ion binding"/>
    <property type="evidence" value="ECO:0007669"/>
    <property type="project" value="UniProtKB-KW"/>
</dbReference>
<keyword evidence="4" id="KW-0863">Zinc-finger</keyword>
<evidence type="ECO:0000256" key="1">
    <source>
        <dbReference type="ARBA" id="ARBA00022574"/>
    </source>
</evidence>
<protein>
    <recommendedName>
        <fullName evidence="14">Bromodomain and WD repeat-containing protein 1</fullName>
    </recommendedName>
</protein>
<dbReference type="GO" id="GO:0006357">
    <property type="term" value="P:regulation of transcription by RNA polymerase II"/>
    <property type="evidence" value="ECO:0007669"/>
    <property type="project" value="TreeGrafter"/>
</dbReference>
<dbReference type="PANTHER" id="PTHR16266">
    <property type="entry name" value="WD REPEAT DOMAIN 9"/>
    <property type="match status" value="1"/>
</dbReference>
<dbReference type="SMART" id="SM00297">
    <property type="entry name" value="BROMO"/>
    <property type="match status" value="2"/>
</dbReference>
<dbReference type="eggNOG" id="KOG1084">
    <property type="taxonomic scope" value="Eukaryota"/>
</dbReference>
<dbReference type="PROSITE" id="PS51805">
    <property type="entry name" value="EPHD"/>
    <property type="match status" value="1"/>
</dbReference>
<feature type="compositionally biased region" description="Basic and acidic residues" evidence="9">
    <location>
        <begin position="1604"/>
        <end position="1613"/>
    </location>
</feature>
<evidence type="ECO:0000256" key="8">
    <source>
        <dbReference type="PROSITE-ProRule" id="PRU00221"/>
    </source>
</evidence>
<dbReference type="Pfam" id="PF13771">
    <property type="entry name" value="zf-HC5HC2H"/>
    <property type="match status" value="1"/>
</dbReference>
<reference evidence="12 13" key="1">
    <citation type="submission" date="2012-04" db="EMBL/GenBank/DDBJ databases">
        <title>The Genome Sequence of Saprolegnia declina VS20.</title>
        <authorList>
            <consortium name="The Broad Institute Genome Sequencing Platform"/>
            <person name="Russ C."/>
            <person name="Nusbaum C."/>
            <person name="Tyler B."/>
            <person name="van West P."/>
            <person name="Dieguez-Uribeondo J."/>
            <person name="de Bruijn I."/>
            <person name="Tripathy S."/>
            <person name="Jiang R."/>
            <person name="Young S.K."/>
            <person name="Zeng Q."/>
            <person name="Gargeya S."/>
            <person name="Fitzgerald M."/>
            <person name="Haas B."/>
            <person name="Abouelleil A."/>
            <person name="Alvarado L."/>
            <person name="Arachchi H.M."/>
            <person name="Berlin A."/>
            <person name="Chapman S.B."/>
            <person name="Goldberg J."/>
            <person name="Griggs A."/>
            <person name="Gujja S."/>
            <person name="Hansen M."/>
            <person name="Howarth C."/>
            <person name="Imamovic A."/>
            <person name="Larimer J."/>
            <person name="McCowen C."/>
            <person name="Montmayeur A."/>
            <person name="Murphy C."/>
            <person name="Neiman D."/>
            <person name="Pearson M."/>
            <person name="Priest M."/>
            <person name="Roberts A."/>
            <person name="Saif S."/>
            <person name="Shea T."/>
            <person name="Sisk P."/>
            <person name="Sykes S."/>
            <person name="Wortman J."/>
            <person name="Nusbaum C."/>
            <person name="Birren B."/>
        </authorList>
    </citation>
    <scope>NUCLEOTIDE SEQUENCE [LARGE SCALE GENOMIC DNA]</scope>
    <source>
        <strain evidence="12 13">VS20</strain>
    </source>
</reference>
<dbReference type="InterPro" id="IPR052060">
    <property type="entry name" value="Bromo_WD_repeat"/>
</dbReference>
<feature type="domain" description="Bromo" evidence="10">
    <location>
        <begin position="1673"/>
        <end position="1741"/>
    </location>
</feature>
<evidence type="ECO:0000256" key="2">
    <source>
        <dbReference type="ARBA" id="ARBA00022723"/>
    </source>
</evidence>
<dbReference type="OMA" id="AVNHSNT"/>
<accession>T0S0U0</accession>
<dbReference type="Gene3D" id="1.20.920.10">
    <property type="entry name" value="Bromodomain-like"/>
    <property type="match status" value="2"/>
</dbReference>
<dbReference type="PRINTS" id="PR00320">
    <property type="entry name" value="GPROTEINBRPT"/>
</dbReference>
<feature type="repeat" description="WD" evidence="8">
    <location>
        <begin position="671"/>
        <end position="713"/>
    </location>
</feature>
<dbReference type="CDD" id="cd15571">
    <property type="entry name" value="ePHD"/>
    <property type="match status" value="1"/>
</dbReference>
<dbReference type="eggNOG" id="KOG0644">
    <property type="taxonomic scope" value="Eukaryota"/>
</dbReference>
<keyword evidence="13" id="KW-1185">Reference proteome</keyword>
<feature type="repeat" description="WD" evidence="8">
    <location>
        <begin position="290"/>
        <end position="324"/>
    </location>
</feature>
<sequence length="1795" mass="198185">MDGAADQRDVDMGARDVETALEAPSPAPVEAMRPPVGAIAAPDDVDTMGDGESDAPGPSDMGDVYFLIANFLRQATPCSRTAAMLEEELHSLGLLDAAVDWQGRERPATYTDVHLRHRQLPPTHLVQLLRDGARKNETTLLKPRPPTPSTPDGRRSTIQELIQLWLQMRGSERKILRVERLLEKFATTGTDIAEEQRGAKQLRFLQRQLVQDKRKVDELLSRVRDWGMAVTKPFVGTNHARALLQRERCGRPVPFGHFAAANACREPVPIFAYTRYRILKTLSGHLQISVYCVTFDKSGRFIITGSDDRLVKIWSARTGDLLYTLHGHVGNITDMDINDDGSLLVTSSDDKTVRVWEIATGFAIAVLVGHTSVVNTVRFHPHLNVVVSASDDGHCLLFRLPRITPGPRRETKTETVQRLFQQHAYCLNIKPFLVLGHVPSANGTRVTRSCKVLCLDVSPCGTKIATGSQDGVGRLWHVGPHVLSSTATTSASTQDQIDAVVASIPDVHHEPSPEVAAVGFVPPPTSTAPMAPIAPTEPVANPHFAESTVVTEPSLVLTGHTSPITNVFFSKHGESVATQSIKDGTTRLWQLPTATRPKLGIHILPSPETVEGGRRQGASWSADMMMWTTQGERLVTLHSRKADADALHIEQAIRIWDPTTLALMMTLRHHERAHVNAVFAMEVHPLDWRILLTAGYDGRICLWDISAGTLLRQYQNVDSVGDPCPIHDVAFSPSGDLFAVTDRVGRLCIFGTGAGDSYKASPRDQYFANDYAPIEMDVNLNVRDRDTHVQPHLLPRSALMDMSRSIYAQQPLHLLLDEMRLEDYAANRAARVAQYTELYQANLEGIVRSDENAHGNYEPFPNLIETVTPKSVRSVRSALATTQSYRVNGAPVLASEVRAPVVRRAPRDTDDRDRSVLDVVLSSDEDHDEDFQVPATANGDDGDDDDDDDDDDEAMGDLVDEESDAGSGSDTPPRIYRTADGSRALRSRQRPSADDDEPAPRRRRLRKRNQRQILDGPSSGDDENDEVEQRITAVSPARVSPVDDEPEEDDTQGGAVEESTKVPGSQRDVFDTTKTFAEMLAAKRRVDLGAQILCGFCGRGDVAGMTLPGETLGVHPLVNGSQRVFVHDPCAITSPQSFYDDGHWYNIAKELRRGRLLKCNLCGQKGATLGCNYDACIVTMHFHCALATGWKDEDTYYCGDHSHMYVPSPTIRNDPLRAMKAQLLTSQVAFEEGYIKRIGLSYDRLYCQQILPQPQSYVPQVGDVVVYCPQGHEFYLRFHPSKTQPAYMTFPRKFAAVQCQIVHIAYTFPLVETYKPHQRVLMQLHLEVVGLPALYFEDDQDESDPCRRAFNAFVPVNDQFEPDDAPSRVRRRFRVHMQPSDCPDFVVLYAKYALGFGAPWTVQDTVQTVLPSTDDHGIQIDSVLNTGTVLANDRVESDVDSPWECLTVLFDDGDTVRVSPWELEPASAEARLAQLALAPPLPTIDGERRAGLLRALASIMQLSVALDFVPPVPESTPDYYVTVANPMDLSLIRSRVEHGYYRQVDALLADVHLILDNCEKYNVETSPIAQNARSLVAAIVSILQPLFPLQVATWQAAHAVSQVEPERTLETKRPPKRSNSVDGASPNPKRRCTDDAVVVQKLRLSVAQRQQWLQRLAKGSLASHLAVLHRAIQAEDAANIFASPVTDDIAPGYSAIIPHPMDFGTMQAKLTLYGSFAAYYEDFTLVCANATVYNEAGSYVHSEAVRMKGALSRVVGTILKGKAKAAGSVDVTVFGARSHNPGFPQMDPPSCTNNA</sequence>
<dbReference type="Gene3D" id="3.30.40.10">
    <property type="entry name" value="Zinc/RING finger domain, C3HC4 (zinc finger)"/>
    <property type="match status" value="1"/>
</dbReference>
<evidence type="ECO:0000259" key="11">
    <source>
        <dbReference type="PROSITE" id="PS51805"/>
    </source>
</evidence>
<dbReference type="GeneID" id="19947184"/>
<evidence type="ECO:0000256" key="6">
    <source>
        <dbReference type="ARBA" id="ARBA00023117"/>
    </source>
</evidence>
<keyword evidence="2" id="KW-0479">Metal-binding</keyword>
<evidence type="ECO:0000259" key="10">
    <source>
        <dbReference type="PROSITE" id="PS50014"/>
    </source>
</evidence>
<evidence type="ECO:0000256" key="3">
    <source>
        <dbReference type="ARBA" id="ARBA00022737"/>
    </source>
</evidence>
<feature type="region of interest" description="Disordered" evidence="9">
    <location>
        <begin position="1"/>
        <end position="59"/>
    </location>
</feature>
<evidence type="ECO:0000256" key="5">
    <source>
        <dbReference type="ARBA" id="ARBA00022833"/>
    </source>
</evidence>
<feature type="compositionally biased region" description="Basic and acidic residues" evidence="9">
    <location>
        <begin position="1"/>
        <end position="18"/>
    </location>
</feature>
<evidence type="ECO:0008006" key="14">
    <source>
        <dbReference type="Google" id="ProtNLM"/>
    </source>
</evidence>
<dbReference type="PROSITE" id="PS50014">
    <property type="entry name" value="BROMODOMAIN_2"/>
    <property type="match status" value="2"/>
</dbReference>
<gene>
    <name evidence="12" type="ORF">SDRG_06457</name>
</gene>
<dbReference type="Proteomes" id="UP000030762">
    <property type="component" value="Unassembled WGS sequence"/>
</dbReference>
<dbReference type="EMBL" id="JH767148">
    <property type="protein sequence ID" value="EQC36352.1"/>
    <property type="molecule type" value="Genomic_DNA"/>
</dbReference>
<feature type="compositionally biased region" description="Acidic residues" evidence="9">
    <location>
        <begin position="940"/>
        <end position="964"/>
    </location>
</feature>
<dbReference type="SUPFAM" id="SSF50978">
    <property type="entry name" value="WD40 repeat-like"/>
    <property type="match status" value="1"/>
</dbReference>
<dbReference type="InterPro" id="IPR020472">
    <property type="entry name" value="WD40_PAC1"/>
</dbReference>
<feature type="repeat" description="WD" evidence="8">
    <location>
        <begin position="557"/>
        <end position="599"/>
    </location>
</feature>
<feature type="repeat" description="WD" evidence="8">
    <location>
        <begin position="325"/>
        <end position="366"/>
    </location>
</feature>
<name>T0S0U0_SAPDV</name>
<organism evidence="12 13">
    <name type="scientific">Saprolegnia diclina (strain VS20)</name>
    <dbReference type="NCBI Taxonomy" id="1156394"/>
    <lineage>
        <taxon>Eukaryota</taxon>
        <taxon>Sar</taxon>
        <taxon>Stramenopiles</taxon>
        <taxon>Oomycota</taxon>
        <taxon>Saprolegniomycetes</taxon>
        <taxon>Saprolegniales</taxon>
        <taxon>Saprolegniaceae</taxon>
        <taxon>Saprolegnia</taxon>
    </lineage>
</organism>
<dbReference type="STRING" id="1156394.T0S0U0"/>
<dbReference type="Pfam" id="PF00400">
    <property type="entry name" value="WD40"/>
    <property type="match status" value="5"/>
</dbReference>
<dbReference type="VEuPathDB" id="FungiDB:SDRG_06457"/>
<dbReference type="InterPro" id="IPR019775">
    <property type="entry name" value="WD40_repeat_CS"/>
</dbReference>
<dbReference type="PROSITE" id="PS50294">
    <property type="entry name" value="WD_REPEATS_REGION"/>
    <property type="match status" value="1"/>
</dbReference>
<dbReference type="PROSITE" id="PS00678">
    <property type="entry name" value="WD_REPEATS_1"/>
    <property type="match status" value="2"/>
</dbReference>
<evidence type="ECO:0000313" key="12">
    <source>
        <dbReference type="EMBL" id="EQC36352.1"/>
    </source>
</evidence>
<dbReference type="InterPro" id="IPR001487">
    <property type="entry name" value="Bromodomain"/>
</dbReference>
<dbReference type="PROSITE" id="PS50082">
    <property type="entry name" value="WD_REPEATS_2"/>
    <property type="match status" value="5"/>
</dbReference>
<dbReference type="GO" id="GO:0008360">
    <property type="term" value="P:regulation of cell shape"/>
    <property type="evidence" value="ECO:0007669"/>
    <property type="project" value="TreeGrafter"/>
</dbReference>
<dbReference type="GO" id="GO:0005634">
    <property type="term" value="C:nucleus"/>
    <property type="evidence" value="ECO:0007669"/>
    <property type="project" value="TreeGrafter"/>
</dbReference>
<keyword evidence="3" id="KW-0677">Repeat</keyword>
<dbReference type="InterPro" id="IPR036322">
    <property type="entry name" value="WD40_repeat_dom_sf"/>
</dbReference>
<dbReference type="InterPro" id="IPR036427">
    <property type="entry name" value="Bromodomain-like_sf"/>
</dbReference>
<dbReference type="InterPro" id="IPR001680">
    <property type="entry name" value="WD40_rpt"/>
</dbReference>
<dbReference type="CDD" id="cd00200">
    <property type="entry name" value="WD40"/>
    <property type="match status" value="1"/>
</dbReference>
<dbReference type="InterPro" id="IPR015943">
    <property type="entry name" value="WD40/YVTN_repeat-like_dom_sf"/>
</dbReference>
<keyword evidence="5" id="KW-0862">Zinc</keyword>
<dbReference type="Gene3D" id="2.130.10.10">
    <property type="entry name" value="YVTN repeat-like/Quinoprotein amine dehydrogenase"/>
    <property type="match status" value="3"/>
</dbReference>
<proteinExistence type="predicted"/>
<evidence type="ECO:0000256" key="7">
    <source>
        <dbReference type="PROSITE-ProRule" id="PRU00035"/>
    </source>
</evidence>
<dbReference type="Pfam" id="PF25437">
    <property type="entry name" value="BRWD1_N"/>
    <property type="match status" value="1"/>
</dbReference>
<dbReference type="InterPro" id="IPR034732">
    <property type="entry name" value="EPHD"/>
</dbReference>
<keyword evidence="1 8" id="KW-0853">WD repeat</keyword>
<dbReference type="GO" id="GO:0007010">
    <property type="term" value="P:cytoskeleton organization"/>
    <property type="evidence" value="ECO:0007669"/>
    <property type="project" value="TreeGrafter"/>
</dbReference>
<feature type="compositionally biased region" description="Basic residues" evidence="9">
    <location>
        <begin position="1001"/>
        <end position="1010"/>
    </location>
</feature>
<evidence type="ECO:0000313" key="13">
    <source>
        <dbReference type="Proteomes" id="UP000030762"/>
    </source>
</evidence>
<dbReference type="InterPro" id="IPR013083">
    <property type="entry name" value="Znf_RING/FYVE/PHD"/>
</dbReference>
<evidence type="ECO:0000256" key="9">
    <source>
        <dbReference type="SAM" id="MobiDB-lite"/>
    </source>
</evidence>
<feature type="region of interest" description="Disordered" evidence="9">
    <location>
        <begin position="920"/>
        <end position="1066"/>
    </location>
</feature>
<dbReference type="Pfam" id="PF00439">
    <property type="entry name" value="Bromodomain"/>
    <property type="match status" value="2"/>
</dbReference>
<feature type="compositionally biased region" description="Acidic residues" evidence="9">
    <location>
        <begin position="1042"/>
        <end position="1051"/>
    </location>
</feature>
<evidence type="ECO:0000256" key="4">
    <source>
        <dbReference type="ARBA" id="ARBA00022771"/>
    </source>
</evidence>
<dbReference type="PRINTS" id="PR00503">
    <property type="entry name" value="BROMODOMAIN"/>
</dbReference>
<feature type="domain" description="Bromo" evidence="10">
    <location>
        <begin position="1510"/>
        <end position="1569"/>
    </location>
</feature>
<dbReference type="SMART" id="SM00320">
    <property type="entry name" value="WD40"/>
    <property type="match status" value="7"/>
</dbReference>
<dbReference type="InParanoid" id="T0S0U0"/>